<dbReference type="AlphaFoldDB" id="A0A933GLM4"/>
<keyword evidence="4 7" id="KW-0812">Transmembrane</keyword>
<dbReference type="GO" id="GO:0005886">
    <property type="term" value="C:plasma membrane"/>
    <property type="evidence" value="ECO:0007669"/>
    <property type="project" value="UniProtKB-SubCell"/>
</dbReference>
<evidence type="ECO:0000256" key="5">
    <source>
        <dbReference type="ARBA" id="ARBA00022989"/>
    </source>
</evidence>
<evidence type="ECO:0000256" key="2">
    <source>
        <dbReference type="ARBA" id="ARBA00005811"/>
    </source>
</evidence>
<evidence type="ECO:0000313" key="9">
    <source>
        <dbReference type="EMBL" id="MBI4595628.1"/>
    </source>
</evidence>
<dbReference type="Pfam" id="PF02472">
    <property type="entry name" value="ExbD"/>
    <property type="match status" value="1"/>
</dbReference>
<reference evidence="9" key="1">
    <citation type="submission" date="2020-07" db="EMBL/GenBank/DDBJ databases">
        <title>Huge and variable diversity of episymbiotic CPR bacteria and DPANN archaea in groundwater ecosystems.</title>
        <authorList>
            <person name="He C.Y."/>
            <person name="Keren R."/>
            <person name="Whittaker M."/>
            <person name="Farag I.F."/>
            <person name="Doudna J."/>
            <person name="Cate J.H.D."/>
            <person name="Banfield J.F."/>
        </authorList>
    </citation>
    <scope>NUCLEOTIDE SEQUENCE</scope>
    <source>
        <strain evidence="9">NC_groundwater_1482_Ag_S-0.65um_47_24</strain>
    </source>
</reference>
<dbReference type="GO" id="GO:0015031">
    <property type="term" value="P:protein transport"/>
    <property type="evidence" value="ECO:0007669"/>
    <property type="project" value="UniProtKB-KW"/>
</dbReference>
<dbReference type="EMBL" id="JACQWF010000206">
    <property type="protein sequence ID" value="MBI4595628.1"/>
    <property type="molecule type" value="Genomic_DNA"/>
</dbReference>
<keyword evidence="7" id="KW-0813">Transport</keyword>
<keyword evidence="3" id="KW-1003">Cell membrane</keyword>
<evidence type="ECO:0000256" key="3">
    <source>
        <dbReference type="ARBA" id="ARBA00022475"/>
    </source>
</evidence>
<feature type="transmembrane region" description="Helical" evidence="8">
    <location>
        <begin position="21"/>
        <end position="41"/>
    </location>
</feature>
<gene>
    <name evidence="9" type="ORF">HY730_04525</name>
</gene>
<dbReference type="InterPro" id="IPR003400">
    <property type="entry name" value="ExbD"/>
</dbReference>
<dbReference type="Proteomes" id="UP000772181">
    <property type="component" value="Unassembled WGS sequence"/>
</dbReference>
<keyword evidence="5 8" id="KW-1133">Transmembrane helix</keyword>
<keyword evidence="7" id="KW-0653">Protein transport</keyword>
<evidence type="ECO:0000256" key="6">
    <source>
        <dbReference type="ARBA" id="ARBA00023136"/>
    </source>
</evidence>
<name>A0A933GLM4_UNCTE</name>
<comment type="similarity">
    <text evidence="2 7">Belongs to the ExbD/TolR family.</text>
</comment>
<comment type="subcellular location">
    <subcellularLocation>
        <location evidence="1">Cell membrane</location>
        <topology evidence="1">Single-pass membrane protein</topology>
    </subcellularLocation>
    <subcellularLocation>
        <location evidence="7">Cell membrane</location>
        <topology evidence="7">Single-pass type II membrane protein</topology>
    </subcellularLocation>
</comment>
<keyword evidence="6 8" id="KW-0472">Membrane</keyword>
<proteinExistence type="inferred from homology"/>
<evidence type="ECO:0000256" key="1">
    <source>
        <dbReference type="ARBA" id="ARBA00004162"/>
    </source>
</evidence>
<dbReference type="GO" id="GO:0022857">
    <property type="term" value="F:transmembrane transporter activity"/>
    <property type="evidence" value="ECO:0007669"/>
    <property type="project" value="InterPro"/>
</dbReference>
<evidence type="ECO:0000313" key="10">
    <source>
        <dbReference type="Proteomes" id="UP000772181"/>
    </source>
</evidence>
<evidence type="ECO:0000256" key="7">
    <source>
        <dbReference type="RuleBase" id="RU003879"/>
    </source>
</evidence>
<evidence type="ECO:0000256" key="4">
    <source>
        <dbReference type="ARBA" id="ARBA00022692"/>
    </source>
</evidence>
<dbReference type="PANTHER" id="PTHR30558">
    <property type="entry name" value="EXBD MEMBRANE COMPONENT OF PMF-DRIVEN MACROMOLECULE IMPORT SYSTEM"/>
    <property type="match status" value="1"/>
</dbReference>
<organism evidence="9 10">
    <name type="scientific">Tectimicrobiota bacterium</name>
    <dbReference type="NCBI Taxonomy" id="2528274"/>
    <lineage>
        <taxon>Bacteria</taxon>
        <taxon>Pseudomonadati</taxon>
        <taxon>Nitrospinota/Tectimicrobiota group</taxon>
        <taxon>Candidatus Tectimicrobiota</taxon>
    </lineage>
</organism>
<dbReference type="PANTHER" id="PTHR30558:SF3">
    <property type="entry name" value="BIOPOLYMER TRANSPORT PROTEIN EXBD-RELATED"/>
    <property type="match status" value="1"/>
</dbReference>
<sequence length="135" mass="14848">MRFRLKRRPDVRIEVINLIDIMLMILLFFMITTTFVVQPGIPVTLPKASSSVKIAGKEIVVVISADESIYFQGQKVSLEQLPAILKSAVENNKDNILLINADEKASHGTVVAALDAAKALGIERLAIATKYKEAK</sequence>
<protein>
    <submittedName>
        <fullName evidence="9">Biopolymer transporter ExbD</fullName>
    </submittedName>
</protein>
<dbReference type="Gene3D" id="3.30.420.270">
    <property type="match status" value="1"/>
</dbReference>
<comment type="caution">
    <text evidence="9">The sequence shown here is derived from an EMBL/GenBank/DDBJ whole genome shotgun (WGS) entry which is preliminary data.</text>
</comment>
<accession>A0A933GLM4</accession>
<evidence type="ECO:0000256" key="8">
    <source>
        <dbReference type="SAM" id="Phobius"/>
    </source>
</evidence>